<dbReference type="InterPro" id="IPR025330">
    <property type="entry name" value="DUF4236"/>
</dbReference>
<gene>
    <name evidence="2" type="ORF">GNQ08_23845</name>
</gene>
<dbReference type="EMBL" id="WNZZ01000024">
    <property type="protein sequence ID" value="MUG25404.1"/>
    <property type="molecule type" value="Genomic_DNA"/>
</dbReference>
<comment type="caution">
    <text evidence="2">The sequence shown here is derived from an EMBL/GenBank/DDBJ whole genome shotgun (WGS) entry which is preliminary data.</text>
</comment>
<dbReference type="Proteomes" id="UP000442469">
    <property type="component" value="Unassembled WGS sequence"/>
</dbReference>
<sequence>MGFRFRKSIGLGKGIKLNVSKKGSHLTR</sequence>
<evidence type="ECO:0000313" key="2">
    <source>
        <dbReference type="EMBL" id="MUG25404.1"/>
    </source>
</evidence>
<protein>
    <submittedName>
        <fullName evidence="2">DUF4236 domain-containing protein</fullName>
    </submittedName>
</protein>
<evidence type="ECO:0000313" key="3">
    <source>
        <dbReference type="Proteomes" id="UP000442469"/>
    </source>
</evidence>
<dbReference type="RefSeq" id="WP_155621039.1">
    <property type="nucleotide sequence ID" value="NZ_WNZZ01000024.1"/>
</dbReference>
<name>A0A6N8F0B3_PAEMA</name>
<organism evidence="2 3">
    <name type="scientific">Paenibacillus macerans</name>
    <name type="common">Bacillus macerans</name>
    <dbReference type="NCBI Taxonomy" id="44252"/>
    <lineage>
        <taxon>Bacteria</taxon>
        <taxon>Bacillati</taxon>
        <taxon>Bacillota</taxon>
        <taxon>Bacilli</taxon>
        <taxon>Bacillales</taxon>
        <taxon>Paenibacillaceae</taxon>
        <taxon>Paenibacillus</taxon>
    </lineage>
</organism>
<evidence type="ECO:0000259" key="1">
    <source>
        <dbReference type="Pfam" id="PF14020"/>
    </source>
</evidence>
<proteinExistence type="predicted"/>
<feature type="domain" description="DUF4236" evidence="1">
    <location>
        <begin position="3"/>
        <end position="24"/>
    </location>
</feature>
<dbReference type="Pfam" id="PF14020">
    <property type="entry name" value="DUF4236"/>
    <property type="match status" value="1"/>
</dbReference>
<reference evidence="2 3" key="1">
    <citation type="submission" date="2019-11" db="EMBL/GenBank/DDBJ databases">
        <title>Draft genome sequences of five Paenibacillus species of dairy origin.</title>
        <authorList>
            <person name="Olajide A.M."/>
            <person name="Chen S."/>
            <person name="Lapointe G."/>
        </authorList>
    </citation>
    <scope>NUCLEOTIDE SEQUENCE [LARGE SCALE GENOMIC DNA]</scope>
    <source>
        <strain evidence="2 3">3CT49</strain>
    </source>
</reference>
<dbReference type="AlphaFoldDB" id="A0A6N8F0B3"/>
<accession>A0A6N8F0B3</accession>